<keyword evidence="8" id="KW-1185">Reference proteome</keyword>
<dbReference type="HOGENOM" id="CLU_032731_0_1_1"/>
<sequence length="326" mass="37376">MYIDSALGVQLVLEFFHYARLSYSSPSGSFLSPLSLRSALDLIINRRKIGTPLEVRNIPHFNSKDTAYVPSRPRFLFTKLLRIAILHLIIDFATSQVLAEPEVDFSADKVFFFDRVWRSEVSWLDAGIRIGQMAGAWIIGYWIQSMGHDIFSVVLVSLGLYEVKDCRPRFGDFWKAYTVRAFWGVCWHQDFRWLLHQTASFLVMDVLRVPKGQKLLVKISSLFFAFLISGLIHLHGDVISGIPYTESGAVISTSLQAVAVLAEESVQQVWTLGSKSRHSQRWHLIVGYIWTTAFLLWSAGYAQFPLMRREQDFALPIRFFKRQTGM</sequence>
<dbReference type="EMBL" id="EQ962654">
    <property type="protein sequence ID" value="EED20400.1"/>
    <property type="molecule type" value="Genomic_DNA"/>
</dbReference>
<dbReference type="VEuPathDB" id="FungiDB:TSTA_036260"/>
<proteinExistence type="predicted"/>
<evidence type="ECO:0000256" key="3">
    <source>
        <dbReference type="ARBA" id="ARBA00022989"/>
    </source>
</evidence>
<keyword evidence="3 5" id="KW-1133">Transmembrane helix</keyword>
<protein>
    <submittedName>
        <fullName evidence="7">Toxin biosynthesis protein Tri7-like, putative</fullName>
    </submittedName>
</protein>
<comment type="subcellular location">
    <subcellularLocation>
        <location evidence="1">Membrane</location>
        <topology evidence="1">Multi-pass membrane protein</topology>
    </subcellularLocation>
</comment>
<evidence type="ECO:0000313" key="7">
    <source>
        <dbReference type="EMBL" id="EED20400.1"/>
    </source>
</evidence>
<evidence type="ECO:0000256" key="5">
    <source>
        <dbReference type="SAM" id="Phobius"/>
    </source>
</evidence>
<keyword evidence="4 5" id="KW-0472">Membrane</keyword>
<keyword evidence="2 5" id="KW-0812">Transmembrane</keyword>
<feature type="transmembrane region" description="Helical" evidence="5">
    <location>
        <begin position="282"/>
        <end position="302"/>
    </location>
</feature>
<dbReference type="OrthoDB" id="1077582at2759"/>
<evidence type="ECO:0000256" key="2">
    <source>
        <dbReference type="ARBA" id="ARBA00022692"/>
    </source>
</evidence>
<dbReference type="InParanoid" id="B8M887"/>
<dbReference type="PhylomeDB" id="B8M887"/>
<dbReference type="Pfam" id="PF13813">
    <property type="entry name" value="MBOAT_2"/>
    <property type="match status" value="1"/>
</dbReference>
<feature type="domain" description="Wax synthase" evidence="6">
    <location>
        <begin position="166"/>
        <end position="249"/>
    </location>
</feature>
<accession>B8M887</accession>
<evidence type="ECO:0000256" key="4">
    <source>
        <dbReference type="ARBA" id="ARBA00023136"/>
    </source>
</evidence>
<dbReference type="STRING" id="441959.B8M887"/>
<evidence type="ECO:0000313" key="8">
    <source>
        <dbReference type="Proteomes" id="UP000001745"/>
    </source>
</evidence>
<evidence type="ECO:0000259" key="6">
    <source>
        <dbReference type="Pfam" id="PF13813"/>
    </source>
</evidence>
<feature type="transmembrane region" description="Helical" evidence="5">
    <location>
        <begin position="141"/>
        <end position="161"/>
    </location>
</feature>
<name>B8M887_TALSN</name>
<organism evidence="7 8">
    <name type="scientific">Talaromyces stipitatus (strain ATCC 10500 / CBS 375.48 / QM 6759 / NRRL 1006)</name>
    <name type="common">Penicillium stipitatum</name>
    <dbReference type="NCBI Taxonomy" id="441959"/>
    <lineage>
        <taxon>Eukaryota</taxon>
        <taxon>Fungi</taxon>
        <taxon>Dikarya</taxon>
        <taxon>Ascomycota</taxon>
        <taxon>Pezizomycotina</taxon>
        <taxon>Eurotiomycetes</taxon>
        <taxon>Eurotiomycetidae</taxon>
        <taxon>Eurotiales</taxon>
        <taxon>Trichocomaceae</taxon>
        <taxon>Talaromyces</taxon>
        <taxon>Talaromyces sect. Talaromyces</taxon>
    </lineage>
</organism>
<dbReference type="GeneID" id="8101897"/>
<feature type="transmembrane region" description="Helical" evidence="5">
    <location>
        <begin position="215"/>
        <end position="234"/>
    </location>
</feature>
<dbReference type="AlphaFoldDB" id="B8M887"/>
<dbReference type="Proteomes" id="UP000001745">
    <property type="component" value="Unassembled WGS sequence"/>
</dbReference>
<dbReference type="GO" id="GO:0016020">
    <property type="term" value="C:membrane"/>
    <property type="evidence" value="ECO:0007669"/>
    <property type="project" value="UniProtKB-SubCell"/>
</dbReference>
<reference evidence="8" key="1">
    <citation type="journal article" date="2015" name="Genome Announc.">
        <title>Genome sequence of the AIDS-associated pathogen Penicillium marneffei (ATCC18224) and its near taxonomic relative Talaromyces stipitatus (ATCC10500).</title>
        <authorList>
            <person name="Nierman W.C."/>
            <person name="Fedorova-Abrams N.D."/>
            <person name="Andrianopoulos A."/>
        </authorList>
    </citation>
    <scope>NUCLEOTIDE SEQUENCE [LARGE SCALE GENOMIC DNA]</scope>
    <source>
        <strain evidence="8">ATCC 10500 / CBS 375.48 / QM 6759 / NRRL 1006</strain>
    </source>
</reference>
<dbReference type="RefSeq" id="XP_002480834.1">
    <property type="nucleotide sequence ID" value="XM_002480789.1"/>
</dbReference>
<dbReference type="eggNOG" id="ENOG502SJEY">
    <property type="taxonomic scope" value="Eukaryota"/>
</dbReference>
<dbReference type="InterPro" id="IPR032805">
    <property type="entry name" value="Wax_synthase_dom"/>
</dbReference>
<dbReference type="OMA" id="SHEMLIR"/>
<gene>
    <name evidence="7" type="ORF">TSTA_036260</name>
</gene>
<evidence type="ECO:0000256" key="1">
    <source>
        <dbReference type="ARBA" id="ARBA00004141"/>
    </source>
</evidence>